<sequence>MEAVLPVVPVTGETTWSFLQRVAAAYRLQAGDLTAW</sequence>
<evidence type="ECO:0000313" key="1">
    <source>
        <dbReference type="EMBL" id="MDQ0688722.1"/>
    </source>
</evidence>
<accession>A0ABU0QDJ3</accession>
<organism evidence="1 2">
    <name type="scientific">Streptomyces achromogenes</name>
    <dbReference type="NCBI Taxonomy" id="67255"/>
    <lineage>
        <taxon>Bacteria</taxon>
        <taxon>Bacillati</taxon>
        <taxon>Actinomycetota</taxon>
        <taxon>Actinomycetes</taxon>
        <taxon>Kitasatosporales</taxon>
        <taxon>Streptomycetaceae</taxon>
        <taxon>Streptomyces</taxon>
    </lineage>
</organism>
<keyword evidence="2" id="KW-1185">Reference proteome</keyword>
<proteinExistence type="predicted"/>
<reference evidence="1 2" key="1">
    <citation type="submission" date="2023-07" db="EMBL/GenBank/DDBJ databases">
        <title>Comparative genomics of wheat-associated soil bacteria to identify genetic determinants of phenazine resistance.</title>
        <authorList>
            <person name="Mouncey N."/>
        </authorList>
    </citation>
    <scope>NUCLEOTIDE SEQUENCE [LARGE SCALE GENOMIC DNA]</scope>
    <source>
        <strain evidence="1 2">W4I19-2</strain>
    </source>
</reference>
<dbReference type="EMBL" id="JAUSYA010000001">
    <property type="protein sequence ID" value="MDQ0688722.1"/>
    <property type="molecule type" value="Genomic_DNA"/>
</dbReference>
<comment type="caution">
    <text evidence="1">The sequence shown here is derived from an EMBL/GenBank/DDBJ whole genome shotgun (WGS) entry which is preliminary data.</text>
</comment>
<protein>
    <submittedName>
        <fullName evidence="1">Uncharacterized protein</fullName>
    </submittedName>
</protein>
<evidence type="ECO:0000313" key="2">
    <source>
        <dbReference type="Proteomes" id="UP001243364"/>
    </source>
</evidence>
<dbReference type="Proteomes" id="UP001243364">
    <property type="component" value="Unassembled WGS sequence"/>
</dbReference>
<name>A0ABU0QDJ3_STRAH</name>
<gene>
    <name evidence="1" type="ORF">QFZ56_007685</name>
</gene>